<name>A0ABW7H3P3_9BURK</name>
<keyword evidence="2" id="KW-1185">Reference proteome</keyword>
<evidence type="ECO:0000313" key="1">
    <source>
        <dbReference type="EMBL" id="MFG6468852.1"/>
    </source>
</evidence>
<dbReference type="Proteomes" id="UP001606303">
    <property type="component" value="Unassembled WGS sequence"/>
</dbReference>
<comment type="caution">
    <text evidence="1">The sequence shown here is derived from an EMBL/GenBank/DDBJ whole genome shotgun (WGS) entry which is preliminary data.</text>
</comment>
<gene>
    <name evidence="1" type="ORF">ACG01O_19665</name>
</gene>
<protein>
    <submittedName>
        <fullName evidence="1">AAA family ATPase</fullName>
    </submittedName>
</protein>
<reference evidence="1 2" key="1">
    <citation type="submission" date="2024-08" db="EMBL/GenBank/DDBJ databases">
        <authorList>
            <person name="Lu H."/>
        </authorList>
    </citation>
    <scope>NUCLEOTIDE SEQUENCE [LARGE SCALE GENOMIC DNA]</scope>
    <source>
        <strain evidence="1 2">BYS87W</strain>
    </source>
</reference>
<dbReference type="Gene3D" id="3.40.50.300">
    <property type="entry name" value="P-loop containing nucleotide triphosphate hydrolases"/>
    <property type="match status" value="1"/>
</dbReference>
<accession>A0ABW7H3P3</accession>
<evidence type="ECO:0000313" key="2">
    <source>
        <dbReference type="Proteomes" id="UP001606303"/>
    </source>
</evidence>
<dbReference type="EMBL" id="JBIGIB010000006">
    <property type="protein sequence ID" value="MFG6468852.1"/>
    <property type="molecule type" value="Genomic_DNA"/>
</dbReference>
<sequence length="191" mass="20452">MSSPTPPLILLSGSLGSGKTTVARLLAEQLPDGVHLESDLVYTFFRHPVPPHLPQAQRQNEAAIAAACQAALALLRRGYPVVLEGVLGPWVLPLVQAELAGWAGPVHYVILRTTHDEALRRVRARSGPGLDAVVAAMHPQFEALGSWERHVVDTTALTAEAVVGRVLGGILGRDWVWRLRDALPAAVEGVP</sequence>
<dbReference type="RefSeq" id="WP_394387110.1">
    <property type="nucleotide sequence ID" value="NZ_JBIGIB010000006.1"/>
</dbReference>
<proteinExistence type="predicted"/>
<dbReference type="InterPro" id="IPR027417">
    <property type="entry name" value="P-loop_NTPase"/>
</dbReference>
<dbReference type="SUPFAM" id="SSF52540">
    <property type="entry name" value="P-loop containing nucleoside triphosphate hydrolases"/>
    <property type="match status" value="1"/>
</dbReference>
<dbReference type="Pfam" id="PF13671">
    <property type="entry name" value="AAA_33"/>
    <property type="match status" value="1"/>
</dbReference>
<organism evidence="1 2">
    <name type="scientific">Pelomonas baiyunensis</name>
    <dbReference type="NCBI Taxonomy" id="3299026"/>
    <lineage>
        <taxon>Bacteria</taxon>
        <taxon>Pseudomonadati</taxon>
        <taxon>Pseudomonadota</taxon>
        <taxon>Betaproteobacteria</taxon>
        <taxon>Burkholderiales</taxon>
        <taxon>Sphaerotilaceae</taxon>
        <taxon>Roseateles</taxon>
    </lineage>
</organism>